<protein>
    <submittedName>
        <fullName evidence="1">Nucleoside 2-deoxyribosyltransferase</fullName>
    </submittedName>
</protein>
<dbReference type="AlphaFoldDB" id="A0A7H9EMM0"/>
<accession>A0A7H9EMM0</accession>
<keyword evidence="1" id="KW-0808">Transferase</keyword>
<dbReference type="Gene3D" id="3.40.50.450">
    <property type="match status" value="1"/>
</dbReference>
<dbReference type="Pfam" id="PF05014">
    <property type="entry name" value="Nuc_deoxyrib_tr"/>
    <property type="match status" value="1"/>
</dbReference>
<sequence length="158" mass="17887">MQQKSVYLAAPFFSDGQHTRINQVVTALQQNPTIGEIFLPEKHPYSQEEFGSLGWQDATFRLDVNHIYQADIVVAIADYKLEESDNEMDSGTAFEVGLAYGTHTPVAIIQFDPKKEINLMIAQSLTTYFDLSQDQGLQKLAEYDFNVMLPQRANRPVI</sequence>
<dbReference type="RefSeq" id="WP_180848744.1">
    <property type="nucleotide sequence ID" value="NZ_CP047418.1"/>
</dbReference>
<evidence type="ECO:0000313" key="1">
    <source>
        <dbReference type="EMBL" id="QLL78569.1"/>
    </source>
</evidence>
<evidence type="ECO:0000313" key="2">
    <source>
        <dbReference type="Proteomes" id="UP000510886"/>
    </source>
</evidence>
<dbReference type="GO" id="GO:0016740">
    <property type="term" value="F:transferase activity"/>
    <property type="evidence" value="ECO:0007669"/>
    <property type="project" value="UniProtKB-KW"/>
</dbReference>
<reference evidence="1 2" key="1">
    <citation type="submission" date="2020-01" db="EMBL/GenBank/DDBJ databases">
        <title>Complete and circular genome sequences of six lactobacillus isolates from horses.</title>
        <authorList>
            <person name="Hassan H.M."/>
        </authorList>
    </citation>
    <scope>NUCLEOTIDE SEQUENCE [LARGE SCALE GENOMIC DNA]</scope>
    <source>
        <strain evidence="1 2">1A</strain>
    </source>
</reference>
<dbReference type="InterPro" id="IPR007710">
    <property type="entry name" value="Nucleoside_deoxyribTrfase"/>
</dbReference>
<organism evidence="1 2">
    <name type="scientific">Ligilactobacillus saerimneri</name>
    <dbReference type="NCBI Taxonomy" id="228229"/>
    <lineage>
        <taxon>Bacteria</taxon>
        <taxon>Bacillati</taxon>
        <taxon>Bacillota</taxon>
        <taxon>Bacilli</taxon>
        <taxon>Lactobacillales</taxon>
        <taxon>Lactobacillaceae</taxon>
        <taxon>Ligilactobacillus</taxon>
    </lineage>
</organism>
<proteinExistence type="predicted"/>
<dbReference type="Proteomes" id="UP000510886">
    <property type="component" value="Chromosome"/>
</dbReference>
<dbReference type="KEGG" id="lsw:GTO87_08225"/>
<dbReference type="EMBL" id="CP047418">
    <property type="protein sequence ID" value="QLL78569.1"/>
    <property type="molecule type" value="Genomic_DNA"/>
</dbReference>
<name>A0A7H9EMM0_9LACO</name>
<dbReference type="SUPFAM" id="SSF52309">
    <property type="entry name" value="N-(deoxy)ribosyltransferase-like"/>
    <property type="match status" value="1"/>
</dbReference>
<gene>
    <name evidence="1" type="ORF">GTO87_08225</name>
</gene>